<protein>
    <submittedName>
        <fullName evidence="2">Uncharacterized protein</fullName>
    </submittedName>
</protein>
<evidence type="ECO:0000256" key="1">
    <source>
        <dbReference type="SAM" id="MobiDB-lite"/>
    </source>
</evidence>
<sequence>MTEPKNQEHRTRRTGPEDYVEVRRTGRRESSQVRGWMTAELSMEAVTKKIKMGQRQIRDGGPSDCIGDAARQSSKKMKKTQLNTENGVARVGGNKARQHAGDGSSTSSLPKADRDQIWQPLS</sequence>
<reference evidence="2 3" key="1">
    <citation type="journal article" date="2023" name="Plants (Basel)">
        <title>Bridging the Gap: Combining Genomics and Transcriptomics Approaches to Understand Stylosanthes scabra, an Orphan Legume from the Brazilian Caatinga.</title>
        <authorList>
            <person name="Ferreira-Neto J.R.C."/>
            <person name="da Silva M.D."/>
            <person name="Binneck E."/>
            <person name="de Melo N.F."/>
            <person name="da Silva R.H."/>
            <person name="de Melo A.L.T.M."/>
            <person name="Pandolfi V."/>
            <person name="Bustamante F.O."/>
            <person name="Brasileiro-Vidal A.C."/>
            <person name="Benko-Iseppon A.M."/>
        </authorList>
    </citation>
    <scope>NUCLEOTIDE SEQUENCE [LARGE SCALE GENOMIC DNA]</scope>
    <source>
        <tissue evidence="2">Leaves</tissue>
    </source>
</reference>
<feature type="region of interest" description="Disordered" evidence="1">
    <location>
        <begin position="51"/>
        <end position="122"/>
    </location>
</feature>
<comment type="caution">
    <text evidence="2">The sequence shown here is derived from an EMBL/GenBank/DDBJ whole genome shotgun (WGS) entry which is preliminary data.</text>
</comment>
<gene>
    <name evidence="2" type="ORF">PIB30_065566</name>
</gene>
<evidence type="ECO:0000313" key="3">
    <source>
        <dbReference type="Proteomes" id="UP001341840"/>
    </source>
</evidence>
<feature type="compositionally biased region" description="Basic and acidic residues" evidence="1">
    <location>
        <begin position="1"/>
        <end position="31"/>
    </location>
</feature>
<dbReference type="Proteomes" id="UP001341840">
    <property type="component" value="Unassembled WGS sequence"/>
</dbReference>
<accession>A0ABU6RLY2</accession>
<keyword evidence="3" id="KW-1185">Reference proteome</keyword>
<organism evidence="2 3">
    <name type="scientific">Stylosanthes scabra</name>
    <dbReference type="NCBI Taxonomy" id="79078"/>
    <lineage>
        <taxon>Eukaryota</taxon>
        <taxon>Viridiplantae</taxon>
        <taxon>Streptophyta</taxon>
        <taxon>Embryophyta</taxon>
        <taxon>Tracheophyta</taxon>
        <taxon>Spermatophyta</taxon>
        <taxon>Magnoliopsida</taxon>
        <taxon>eudicotyledons</taxon>
        <taxon>Gunneridae</taxon>
        <taxon>Pentapetalae</taxon>
        <taxon>rosids</taxon>
        <taxon>fabids</taxon>
        <taxon>Fabales</taxon>
        <taxon>Fabaceae</taxon>
        <taxon>Papilionoideae</taxon>
        <taxon>50 kb inversion clade</taxon>
        <taxon>dalbergioids sensu lato</taxon>
        <taxon>Dalbergieae</taxon>
        <taxon>Pterocarpus clade</taxon>
        <taxon>Stylosanthes</taxon>
    </lineage>
</organism>
<evidence type="ECO:0000313" key="2">
    <source>
        <dbReference type="EMBL" id="MED6125113.1"/>
    </source>
</evidence>
<dbReference type="EMBL" id="JASCZI010030863">
    <property type="protein sequence ID" value="MED6125113.1"/>
    <property type="molecule type" value="Genomic_DNA"/>
</dbReference>
<name>A0ABU6RLY2_9FABA</name>
<proteinExistence type="predicted"/>
<feature type="region of interest" description="Disordered" evidence="1">
    <location>
        <begin position="1"/>
        <end position="34"/>
    </location>
</feature>